<organism evidence="1 2">
    <name type="scientific">Novipirellula artificiosorum</name>
    <dbReference type="NCBI Taxonomy" id="2528016"/>
    <lineage>
        <taxon>Bacteria</taxon>
        <taxon>Pseudomonadati</taxon>
        <taxon>Planctomycetota</taxon>
        <taxon>Planctomycetia</taxon>
        <taxon>Pirellulales</taxon>
        <taxon>Pirellulaceae</taxon>
        <taxon>Novipirellula</taxon>
    </lineage>
</organism>
<dbReference type="Proteomes" id="UP000319143">
    <property type="component" value="Unassembled WGS sequence"/>
</dbReference>
<evidence type="ECO:0000313" key="1">
    <source>
        <dbReference type="EMBL" id="TWU37069.1"/>
    </source>
</evidence>
<gene>
    <name evidence="1" type="ORF">Poly41_31950</name>
</gene>
<dbReference type="AlphaFoldDB" id="A0A5C6DQK8"/>
<proteinExistence type="predicted"/>
<keyword evidence="2" id="KW-1185">Reference proteome</keyword>
<evidence type="ECO:0000313" key="2">
    <source>
        <dbReference type="Proteomes" id="UP000319143"/>
    </source>
</evidence>
<comment type="caution">
    <text evidence="1">The sequence shown here is derived from an EMBL/GenBank/DDBJ whole genome shotgun (WGS) entry which is preliminary data.</text>
</comment>
<name>A0A5C6DQK8_9BACT</name>
<reference evidence="1 2" key="1">
    <citation type="submission" date="2019-02" db="EMBL/GenBank/DDBJ databases">
        <title>Deep-cultivation of Planctomycetes and their phenomic and genomic characterization uncovers novel biology.</title>
        <authorList>
            <person name="Wiegand S."/>
            <person name="Jogler M."/>
            <person name="Boedeker C."/>
            <person name="Pinto D."/>
            <person name="Vollmers J."/>
            <person name="Rivas-Marin E."/>
            <person name="Kohn T."/>
            <person name="Peeters S.H."/>
            <person name="Heuer A."/>
            <person name="Rast P."/>
            <person name="Oberbeckmann S."/>
            <person name="Bunk B."/>
            <person name="Jeske O."/>
            <person name="Meyerdierks A."/>
            <person name="Storesund J.E."/>
            <person name="Kallscheuer N."/>
            <person name="Luecker S."/>
            <person name="Lage O.M."/>
            <person name="Pohl T."/>
            <person name="Merkel B.J."/>
            <person name="Hornburger P."/>
            <person name="Mueller R.-W."/>
            <person name="Bruemmer F."/>
            <person name="Labrenz M."/>
            <person name="Spormann A.M."/>
            <person name="Op Den Camp H."/>
            <person name="Overmann J."/>
            <person name="Amann R."/>
            <person name="Jetten M.S.M."/>
            <person name="Mascher T."/>
            <person name="Medema M.H."/>
            <person name="Devos D.P."/>
            <person name="Kaster A.-K."/>
            <person name="Ovreas L."/>
            <person name="Rohde M."/>
            <person name="Galperin M.Y."/>
            <person name="Jogler C."/>
        </authorList>
    </citation>
    <scope>NUCLEOTIDE SEQUENCE [LARGE SCALE GENOMIC DNA]</scope>
    <source>
        <strain evidence="1 2">Poly41</strain>
    </source>
</reference>
<accession>A0A5C6DQK8</accession>
<sequence length="190" mass="21575">MADEYFRLRNEVTEMSEMGSQFTQVQLQQKRLHQIEAKIKSELDAALARSIDPEKRQAVRNTLLTIIRDAGGRLRNLEISEGHDRPWAIDSDNPRSETMPEYGEESNYLLYAHEIELRIDGSLQDVTKILQGIAAQGWYMTTKSLAMMPTDGNLPIIAAEMRLTVYGLGPKPEEAEQEFAELNQGMPSTY</sequence>
<protein>
    <submittedName>
        <fullName evidence="1">Uncharacterized protein</fullName>
    </submittedName>
</protein>
<dbReference type="EMBL" id="SJPV01000005">
    <property type="protein sequence ID" value="TWU37069.1"/>
    <property type="molecule type" value="Genomic_DNA"/>
</dbReference>